<name>A0A8S5QXM3_9CAUD</name>
<reference evidence="1" key="1">
    <citation type="journal article" date="2021" name="Proc. Natl. Acad. Sci. U.S.A.">
        <title>A Catalog of Tens of Thousands of Viruses from Human Metagenomes Reveals Hidden Associations with Chronic Diseases.</title>
        <authorList>
            <person name="Tisza M.J."/>
            <person name="Buck C.B."/>
        </authorList>
    </citation>
    <scope>NUCLEOTIDE SEQUENCE</scope>
    <source>
        <strain evidence="1">CtcuE16</strain>
    </source>
</reference>
<dbReference type="EMBL" id="BK015753">
    <property type="protein sequence ID" value="DAE23412.1"/>
    <property type="molecule type" value="Genomic_DNA"/>
</dbReference>
<evidence type="ECO:0000313" key="1">
    <source>
        <dbReference type="EMBL" id="DAE23412.1"/>
    </source>
</evidence>
<sequence>MIVFKPMSAEQICINHRLAQGGSVQKFIDSECLRRCDRYTPKDTGELIRSGIRGTVIGSGELVYTAPYARKNYYSNSGHGASGTARGGLRGRLWFKRMKAAHVHTILAGAAQIAGCRYRG</sequence>
<proteinExistence type="predicted"/>
<protein>
    <submittedName>
        <fullName evidence="1">Minor capsid protein</fullName>
    </submittedName>
</protein>
<organism evidence="1">
    <name type="scientific">Siphoviridae sp. ctcuE16</name>
    <dbReference type="NCBI Taxonomy" id="2826397"/>
    <lineage>
        <taxon>Viruses</taxon>
        <taxon>Duplodnaviria</taxon>
        <taxon>Heunggongvirae</taxon>
        <taxon>Uroviricota</taxon>
        <taxon>Caudoviricetes</taxon>
    </lineage>
</organism>
<accession>A0A8S5QXM3</accession>